<dbReference type="GO" id="GO:0000287">
    <property type="term" value="F:magnesium ion binding"/>
    <property type="evidence" value="ECO:0007669"/>
    <property type="project" value="TreeGrafter"/>
</dbReference>
<evidence type="ECO:0000256" key="16">
    <source>
        <dbReference type="RuleBase" id="RU364099"/>
    </source>
</evidence>
<comment type="subcellular location">
    <subcellularLocation>
        <location evidence="3 16">Cytoplasm</location>
    </subcellularLocation>
</comment>
<keyword evidence="9 16" id="KW-0808">Transferase</keyword>
<dbReference type="Pfam" id="PF00156">
    <property type="entry name" value="Pribosyltran"/>
    <property type="match status" value="1"/>
</dbReference>
<comment type="similarity">
    <text evidence="6 16">Belongs to the purine/pyrimidine phosphoribosyltransferase family.</text>
</comment>
<comment type="pathway">
    <text evidence="4 16">Purine metabolism; IMP biosynthesis via salvage pathway; IMP from hypoxanthine: step 1/1.</text>
</comment>
<dbReference type="EMBL" id="CP000413">
    <property type="protein sequence ID" value="ABJ59870.1"/>
    <property type="molecule type" value="Genomic_DNA"/>
</dbReference>
<dbReference type="GO" id="GO:0006178">
    <property type="term" value="P:guanine salvage"/>
    <property type="evidence" value="ECO:0007669"/>
    <property type="project" value="TreeGrafter"/>
</dbReference>
<sequence>MTILVKRNYRMNNDIERILYTQSDLDSRMDEMAAELNVKYKDEEPIVVPVLNGAMIFASDMIKRLNFKLTIDPIKASSYAGTQSTGEVKITQDIKSDVKDRPVIFMEDIIDTGRTLQALSEVMKGRGAKSVEVVAMLDKPETRVVDFHADYYGFKAPDEFLVGYGLDYNGLYRNLPYVGILKHEVYAN</sequence>
<evidence type="ECO:0000259" key="17">
    <source>
        <dbReference type="Pfam" id="PF00156"/>
    </source>
</evidence>
<dbReference type="InterPro" id="IPR000836">
    <property type="entry name" value="PRTase_dom"/>
</dbReference>
<dbReference type="Proteomes" id="UP000000664">
    <property type="component" value="Chromosome"/>
</dbReference>
<evidence type="ECO:0000313" key="18">
    <source>
        <dbReference type="EMBL" id="ABJ59870.1"/>
    </source>
</evidence>
<evidence type="ECO:0000256" key="3">
    <source>
        <dbReference type="ARBA" id="ARBA00004496"/>
    </source>
</evidence>
<dbReference type="EC" id="2.4.2.8" evidence="16"/>
<feature type="domain" description="Phosphoribosyltransferase" evidence="17">
    <location>
        <begin position="28"/>
        <end position="168"/>
    </location>
</feature>
<dbReference type="GO" id="GO:0004422">
    <property type="term" value="F:hypoxanthine phosphoribosyltransferase activity"/>
    <property type="evidence" value="ECO:0007669"/>
    <property type="project" value="InterPro"/>
</dbReference>
<evidence type="ECO:0000256" key="6">
    <source>
        <dbReference type="ARBA" id="ARBA00008391"/>
    </source>
</evidence>
<reference evidence="18 19" key="1">
    <citation type="journal article" date="2006" name="Proc. Natl. Acad. Sci. U.S.A.">
        <title>Comparative genomics of the lactic acid bacteria.</title>
        <authorList>
            <person name="Makarova K."/>
            <person name="Slesarev A."/>
            <person name="Wolf Y."/>
            <person name="Sorokin A."/>
            <person name="Mirkin B."/>
            <person name="Koonin E."/>
            <person name="Pavlov A."/>
            <person name="Pavlova N."/>
            <person name="Karamychev V."/>
            <person name="Polouchine N."/>
            <person name="Shakhova V."/>
            <person name="Grigoriev I."/>
            <person name="Lou Y."/>
            <person name="Rohksar D."/>
            <person name="Lucas S."/>
            <person name="Huang K."/>
            <person name="Goodstein D.M."/>
            <person name="Hawkins T."/>
            <person name="Plengvidhya V."/>
            <person name="Welker D."/>
            <person name="Hughes J."/>
            <person name="Goh Y."/>
            <person name="Benson A."/>
            <person name="Baldwin K."/>
            <person name="Lee J.H."/>
            <person name="Diaz-Muniz I."/>
            <person name="Dosti B."/>
            <person name="Smeianov V."/>
            <person name="Wechter W."/>
            <person name="Barabote R."/>
            <person name="Lorca G."/>
            <person name="Altermann E."/>
            <person name="Barrangou R."/>
            <person name="Ganesan B."/>
            <person name="Xie Y."/>
            <person name="Rawsthorne H."/>
            <person name="Tamir D."/>
            <person name="Parker C."/>
            <person name="Breidt F."/>
            <person name="Broadbent J."/>
            <person name="Hutkins R."/>
            <person name="O'Sullivan D."/>
            <person name="Steele J."/>
            <person name="Unlu G."/>
            <person name="Saier M."/>
            <person name="Klaenhammer T."/>
            <person name="Richardson P."/>
            <person name="Kozyavkin S."/>
            <person name="Weimer B."/>
            <person name="Mills D."/>
        </authorList>
    </citation>
    <scope>NUCLEOTIDE SEQUENCE [LARGE SCALE GENOMIC DNA]</scope>
    <source>
        <strain evidence="19">ATCC 33323 / DSM 20243 / BCRC 14619 / CIP 102991 / JCM 1131 / KCTC 3163 / NCIMB 11718 / NCTC 13722 / AM63</strain>
    </source>
</reference>
<dbReference type="GO" id="GO:0005829">
    <property type="term" value="C:cytosol"/>
    <property type="evidence" value="ECO:0007669"/>
    <property type="project" value="TreeGrafter"/>
</dbReference>
<evidence type="ECO:0000256" key="1">
    <source>
        <dbReference type="ARBA" id="ARBA00001946"/>
    </source>
</evidence>
<comment type="pathway">
    <text evidence="5">Purine metabolism; GMP biosynthesis via salvage pathway; GMP from guanine: step 1/1.</text>
</comment>
<keyword evidence="13 16" id="KW-0460">Magnesium</keyword>
<comment type="cofactor">
    <cofactor evidence="1 16">
        <name>Mg(2+)</name>
        <dbReference type="ChEBI" id="CHEBI:18420"/>
    </cofactor>
</comment>
<gene>
    <name evidence="18" type="ordered locus">LGAS_0472</name>
</gene>
<dbReference type="KEGG" id="lga:LGAS_0472"/>
<dbReference type="UniPathway" id="UPA00909">
    <property type="reaction ID" value="UER00887"/>
</dbReference>
<name>A0A805ZG34_LACGA</name>
<dbReference type="InterPro" id="IPR005904">
    <property type="entry name" value="Hxn_phspho_trans"/>
</dbReference>
<evidence type="ECO:0000256" key="13">
    <source>
        <dbReference type="ARBA" id="ARBA00022842"/>
    </source>
</evidence>
<dbReference type="SUPFAM" id="SSF53271">
    <property type="entry name" value="PRTase-like"/>
    <property type="match status" value="1"/>
</dbReference>
<dbReference type="GO" id="GO:0006166">
    <property type="term" value="P:purine ribonucleoside salvage"/>
    <property type="evidence" value="ECO:0007669"/>
    <property type="project" value="UniProtKB-KW"/>
</dbReference>
<evidence type="ECO:0000256" key="12">
    <source>
        <dbReference type="ARBA" id="ARBA00022741"/>
    </source>
</evidence>
<evidence type="ECO:0000256" key="9">
    <source>
        <dbReference type="ARBA" id="ARBA00022679"/>
    </source>
</evidence>
<dbReference type="GO" id="GO:0000166">
    <property type="term" value="F:nucleotide binding"/>
    <property type="evidence" value="ECO:0007669"/>
    <property type="project" value="UniProtKB-KW"/>
</dbReference>
<dbReference type="PANTHER" id="PTHR43340">
    <property type="entry name" value="HYPOXANTHINE-GUANINE PHOSPHORIBOSYLTRANSFERASE"/>
    <property type="match status" value="1"/>
</dbReference>
<keyword evidence="10 16" id="KW-0479">Metal-binding</keyword>
<keyword evidence="8 16" id="KW-0328">Glycosyltransferase</keyword>
<keyword evidence="12 16" id="KW-0547">Nucleotide-binding</keyword>
<proteinExistence type="inferred from homology"/>
<dbReference type="Gene3D" id="3.40.50.2020">
    <property type="match status" value="1"/>
</dbReference>
<dbReference type="NCBIfam" id="TIGR01203">
    <property type="entry name" value="HGPRTase"/>
    <property type="match status" value="1"/>
</dbReference>
<dbReference type="GO" id="GO:0032264">
    <property type="term" value="P:IMP salvage"/>
    <property type="evidence" value="ECO:0007669"/>
    <property type="project" value="UniProtKB-UniPathway"/>
</dbReference>
<evidence type="ECO:0000256" key="15">
    <source>
        <dbReference type="ARBA" id="ARBA00049402"/>
    </source>
</evidence>
<dbReference type="UniPathway" id="UPA00591">
    <property type="reaction ID" value="UER00648"/>
</dbReference>
<evidence type="ECO:0000256" key="4">
    <source>
        <dbReference type="ARBA" id="ARBA00004669"/>
    </source>
</evidence>
<evidence type="ECO:0000256" key="5">
    <source>
        <dbReference type="ARBA" id="ARBA00004676"/>
    </source>
</evidence>
<evidence type="ECO:0000256" key="7">
    <source>
        <dbReference type="ARBA" id="ARBA00022490"/>
    </source>
</evidence>
<dbReference type="GO" id="GO:0052657">
    <property type="term" value="F:guanine phosphoribosyltransferase activity"/>
    <property type="evidence" value="ECO:0007669"/>
    <property type="project" value="UniProtKB-ARBA"/>
</dbReference>
<dbReference type="GO" id="GO:0046100">
    <property type="term" value="P:hypoxanthine metabolic process"/>
    <property type="evidence" value="ECO:0007669"/>
    <property type="project" value="TreeGrafter"/>
</dbReference>
<accession>A0A805ZG34</accession>
<keyword evidence="7 16" id="KW-0963">Cytoplasm</keyword>
<comment type="function">
    <text evidence="2">Purine salvage pathway enzyme that catalyzes the transfer of the ribosyl-5-phosphate group from 5-phospho-alpha-D-ribose 1-diphosphate (PRPP) to the N9 position of the 6-oxopurines hypoxanthine and guanine to form the corresponding ribonucleotides IMP (inosine 5'-monophosphate) and GMP (guanosine 5'-monophosphate), with the release of PPi.</text>
</comment>
<dbReference type="InterPro" id="IPR029057">
    <property type="entry name" value="PRTase-like"/>
</dbReference>
<organism evidence="18 19">
    <name type="scientific">Lactobacillus gasseri (strain ATCC 33323 / DSM 20243 / BCRC 14619 / CIP 102991 / JCM 1131 / KCTC 3163 / NCIMB 11718 / NCTC 13722 / AM63)</name>
    <dbReference type="NCBI Taxonomy" id="324831"/>
    <lineage>
        <taxon>Bacteria</taxon>
        <taxon>Bacillati</taxon>
        <taxon>Bacillota</taxon>
        <taxon>Bacilli</taxon>
        <taxon>Lactobacillales</taxon>
        <taxon>Lactobacillaceae</taxon>
        <taxon>Lactobacillus</taxon>
    </lineage>
</organism>
<evidence type="ECO:0000256" key="10">
    <source>
        <dbReference type="ARBA" id="ARBA00022723"/>
    </source>
</evidence>
<comment type="catalytic activity">
    <reaction evidence="15">
        <text>IMP + diphosphate = hypoxanthine + 5-phospho-alpha-D-ribose 1-diphosphate</text>
        <dbReference type="Rhea" id="RHEA:17973"/>
        <dbReference type="ChEBI" id="CHEBI:17368"/>
        <dbReference type="ChEBI" id="CHEBI:33019"/>
        <dbReference type="ChEBI" id="CHEBI:58017"/>
        <dbReference type="ChEBI" id="CHEBI:58053"/>
        <dbReference type="EC" id="2.4.2.8"/>
    </reaction>
    <physiologicalReaction direction="right-to-left" evidence="15">
        <dbReference type="Rhea" id="RHEA:17975"/>
    </physiologicalReaction>
</comment>
<dbReference type="CDD" id="cd06223">
    <property type="entry name" value="PRTases_typeI"/>
    <property type="match status" value="1"/>
</dbReference>
<evidence type="ECO:0000256" key="2">
    <source>
        <dbReference type="ARBA" id="ARBA00002049"/>
    </source>
</evidence>
<keyword evidence="11 16" id="KW-0660">Purine salvage</keyword>
<dbReference type="FunFam" id="3.40.50.2020:FF:000006">
    <property type="entry name" value="Hypoxanthine phosphoribosyltransferase"/>
    <property type="match status" value="1"/>
</dbReference>
<evidence type="ECO:0000256" key="8">
    <source>
        <dbReference type="ARBA" id="ARBA00022676"/>
    </source>
</evidence>
<evidence type="ECO:0000313" key="19">
    <source>
        <dbReference type="Proteomes" id="UP000000664"/>
    </source>
</evidence>
<dbReference type="GO" id="GO:0032263">
    <property type="term" value="P:GMP salvage"/>
    <property type="evidence" value="ECO:0007669"/>
    <property type="project" value="UniProtKB-UniPathway"/>
</dbReference>
<dbReference type="PANTHER" id="PTHR43340:SF1">
    <property type="entry name" value="HYPOXANTHINE PHOSPHORIBOSYLTRANSFERASE"/>
    <property type="match status" value="1"/>
</dbReference>
<evidence type="ECO:0000256" key="11">
    <source>
        <dbReference type="ARBA" id="ARBA00022726"/>
    </source>
</evidence>
<evidence type="ECO:0000256" key="14">
    <source>
        <dbReference type="ARBA" id="ARBA00048811"/>
    </source>
</evidence>
<protein>
    <recommendedName>
        <fullName evidence="16">Hypoxanthine phosphoribosyltransferase</fullName>
        <ecNumber evidence="16">2.4.2.8</ecNumber>
    </recommendedName>
</protein>
<dbReference type="AlphaFoldDB" id="A0A805ZG34"/>
<dbReference type="InterPro" id="IPR050408">
    <property type="entry name" value="HGPRT"/>
</dbReference>
<comment type="catalytic activity">
    <reaction evidence="14">
        <text>GMP + diphosphate = guanine + 5-phospho-alpha-D-ribose 1-diphosphate</text>
        <dbReference type="Rhea" id="RHEA:25424"/>
        <dbReference type="ChEBI" id="CHEBI:16235"/>
        <dbReference type="ChEBI" id="CHEBI:33019"/>
        <dbReference type="ChEBI" id="CHEBI:58017"/>
        <dbReference type="ChEBI" id="CHEBI:58115"/>
        <dbReference type="EC" id="2.4.2.8"/>
    </reaction>
    <physiologicalReaction direction="right-to-left" evidence="14">
        <dbReference type="Rhea" id="RHEA:25426"/>
    </physiologicalReaction>
</comment>